<proteinExistence type="predicted"/>
<reference evidence="6 7" key="1">
    <citation type="journal article" date="2015" name="Antonie Van Leeuwenhoek">
        <title>Streptomyces klenkii sp. nov., isolated from deep marine sediment.</title>
        <authorList>
            <person name="Veyisoglu A."/>
            <person name="Sahin N."/>
        </authorList>
    </citation>
    <scope>NUCLEOTIDE SEQUENCE [LARGE SCALE GENOMIC DNA]</scope>
    <source>
        <strain evidence="6 7">KCTC 29202</strain>
    </source>
</reference>
<evidence type="ECO:0000256" key="1">
    <source>
        <dbReference type="ARBA" id="ARBA00004141"/>
    </source>
</evidence>
<dbReference type="RefSeq" id="WP_120752847.1">
    <property type="nucleotide sequence ID" value="NZ_RBAM01000001.1"/>
</dbReference>
<evidence type="ECO:0000256" key="5">
    <source>
        <dbReference type="SAM" id="Phobius"/>
    </source>
</evidence>
<feature type="transmembrane region" description="Helical" evidence="5">
    <location>
        <begin position="56"/>
        <end position="84"/>
    </location>
</feature>
<organism evidence="6 7">
    <name type="scientific">Streptomyces klenkii</name>
    <dbReference type="NCBI Taxonomy" id="1420899"/>
    <lineage>
        <taxon>Bacteria</taxon>
        <taxon>Bacillati</taxon>
        <taxon>Actinomycetota</taxon>
        <taxon>Actinomycetes</taxon>
        <taxon>Kitasatosporales</taxon>
        <taxon>Streptomycetaceae</taxon>
        <taxon>Streptomyces</taxon>
    </lineage>
</organism>
<sequence length="116" mass="11590">MFISYVIVTAVTIAVNAGIAVADLAKAGFVLANSAEVGLPQSWLPWLAALKGAGAAGLLLGLLGVPVLGVAAATGLVLFYVGAVTAHVRARVYRNMAFPGAYLALAAASLVLAAAR</sequence>
<dbReference type="InterPro" id="IPR032808">
    <property type="entry name" value="DoxX"/>
</dbReference>
<evidence type="ECO:0000256" key="4">
    <source>
        <dbReference type="ARBA" id="ARBA00023136"/>
    </source>
</evidence>
<evidence type="ECO:0000313" key="7">
    <source>
        <dbReference type="Proteomes" id="UP000270343"/>
    </source>
</evidence>
<accession>A0A3B0BXH7</accession>
<protein>
    <submittedName>
        <fullName evidence="6">DoxX family protein</fullName>
    </submittedName>
</protein>
<comment type="subcellular location">
    <subcellularLocation>
        <location evidence="1">Membrane</location>
        <topology evidence="1">Multi-pass membrane protein</topology>
    </subcellularLocation>
</comment>
<evidence type="ECO:0000313" key="6">
    <source>
        <dbReference type="EMBL" id="RKN77231.1"/>
    </source>
</evidence>
<name>A0A3B0BXH7_9ACTN</name>
<keyword evidence="2 5" id="KW-0812">Transmembrane</keyword>
<evidence type="ECO:0000256" key="2">
    <source>
        <dbReference type="ARBA" id="ARBA00022692"/>
    </source>
</evidence>
<keyword evidence="4 5" id="KW-0472">Membrane</keyword>
<gene>
    <name evidence="6" type="ORF">D7231_00300</name>
</gene>
<dbReference type="GO" id="GO:0016020">
    <property type="term" value="C:membrane"/>
    <property type="evidence" value="ECO:0007669"/>
    <property type="project" value="UniProtKB-SubCell"/>
</dbReference>
<keyword evidence="3 5" id="KW-1133">Transmembrane helix</keyword>
<dbReference type="Proteomes" id="UP000270343">
    <property type="component" value="Unassembled WGS sequence"/>
</dbReference>
<feature type="transmembrane region" description="Helical" evidence="5">
    <location>
        <begin position="96"/>
        <end position="115"/>
    </location>
</feature>
<dbReference type="AlphaFoldDB" id="A0A3B0BXH7"/>
<comment type="caution">
    <text evidence="6">The sequence shown here is derived from an EMBL/GenBank/DDBJ whole genome shotgun (WGS) entry which is preliminary data.</text>
</comment>
<dbReference type="Pfam" id="PF13564">
    <property type="entry name" value="DoxX_2"/>
    <property type="match status" value="1"/>
</dbReference>
<keyword evidence="7" id="KW-1185">Reference proteome</keyword>
<evidence type="ECO:0000256" key="3">
    <source>
        <dbReference type="ARBA" id="ARBA00022989"/>
    </source>
</evidence>
<dbReference type="EMBL" id="RBAM01000001">
    <property type="protein sequence ID" value="RKN77231.1"/>
    <property type="molecule type" value="Genomic_DNA"/>
</dbReference>